<evidence type="ECO:0000313" key="2">
    <source>
        <dbReference type="EMBL" id="MBA1372800.1"/>
    </source>
</evidence>
<accession>A0A7V8U6S8</accession>
<dbReference type="SUPFAM" id="SSF56112">
    <property type="entry name" value="Protein kinase-like (PK-like)"/>
    <property type="match status" value="1"/>
</dbReference>
<dbReference type="Proteomes" id="UP000589292">
    <property type="component" value="Unassembled WGS sequence"/>
</dbReference>
<dbReference type="SMART" id="SM00587">
    <property type="entry name" value="CHK"/>
    <property type="match status" value="1"/>
</dbReference>
<gene>
    <name evidence="2" type="ORF">FG486_00470</name>
</gene>
<proteinExistence type="predicted"/>
<feature type="domain" description="CHK kinase-like" evidence="1">
    <location>
        <begin position="121"/>
        <end position="297"/>
    </location>
</feature>
<sequence length="368" mass="40217">MPGFPTRAEEISREWLQATLDASDALHGAQVTSLDIAPIGTGQVGDTVRITLGYDRPAPHAPTSIAAKLPSRDATSRATAAHFRLYLREVNFYARVAPHIPMRVPKVYAALIDEAGCDFILMFEDLGPARVGNQLHSCTLAEAEAAVREAALLHASTDGLPLLDEDWLLPDLAARDWIISAYPGAQAIFRERYAGQIEPEYLDICEQLATHCAAWFHFTPSTRCITHGDYRLDNMLFDIRGGAEPLAVVDWQTCVTGGGTSDLGYFLGTGIGTELRRTHEMDLIDLYCAEMTRLGVPRHRAVIWNEYRIGALTGLSTAVFSAAFVERTERGDANFLSMARGACSLALDHGSIQALLDHAEKQAETSTC</sequence>
<dbReference type="Pfam" id="PF01636">
    <property type="entry name" value="APH"/>
    <property type="match status" value="1"/>
</dbReference>
<dbReference type="RefSeq" id="WP_181266031.1">
    <property type="nucleotide sequence ID" value="NZ_BAAAGB010000002.1"/>
</dbReference>
<reference evidence="2 3" key="1">
    <citation type="journal article" date="1994" name="Int. J. Syst. Bacteriol.">
        <title>Phylogenetic positions of novel aerobic, bacteriochlorophyll a-containing bacteria and description of Roseococcus thiosulfatophilus gen. nov., sp. nov., Erythromicrobium ramosum gen. nov., sp. nov., and Erythrobacter litoralis sp. nov.</title>
        <authorList>
            <person name="Yurkov V."/>
            <person name="Stackebrandt E."/>
            <person name="Holmes A."/>
            <person name="Fuerst J.A."/>
            <person name="Hugenholtz P."/>
            <person name="Golecki J."/>
            <person name="Gad'on N."/>
            <person name="Gorlenko V.M."/>
            <person name="Kompantseva E.I."/>
            <person name="Drews G."/>
        </authorList>
    </citation>
    <scope>NUCLEOTIDE SEQUENCE [LARGE SCALE GENOMIC DNA]</scope>
    <source>
        <strain evidence="2 3">KR-99</strain>
    </source>
</reference>
<protein>
    <submittedName>
        <fullName evidence="2">DUF1679 domain-containing protein</fullName>
    </submittedName>
</protein>
<evidence type="ECO:0000259" key="1">
    <source>
        <dbReference type="SMART" id="SM00587"/>
    </source>
</evidence>
<comment type="caution">
    <text evidence="2">The sequence shown here is derived from an EMBL/GenBank/DDBJ whole genome shotgun (WGS) entry which is preliminary data.</text>
</comment>
<organism evidence="2 3">
    <name type="scientific">Sphingomonas ursincola</name>
    <dbReference type="NCBI Taxonomy" id="56361"/>
    <lineage>
        <taxon>Bacteria</taxon>
        <taxon>Pseudomonadati</taxon>
        <taxon>Pseudomonadota</taxon>
        <taxon>Alphaproteobacteria</taxon>
        <taxon>Sphingomonadales</taxon>
        <taxon>Sphingomonadaceae</taxon>
        <taxon>Sphingomonas</taxon>
    </lineage>
</organism>
<dbReference type="InterPro" id="IPR011009">
    <property type="entry name" value="Kinase-like_dom_sf"/>
</dbReference>
<dbReference type="Gene3D" id="3.90.1200.10">
    <property type="match status" value="1"/>
</dbReference>
<evidence type="ECO:0000313" key="3">
    <source>
        <dbReference type="Proteomes" id="UP000589292"/>
    </source>
</evidence>
<dbReference type="InterPro" id="IPR015897">
    <property type="entry name" value="CHK_kinase-like"/>
</dbReference>
<dbReference type="EMBL" id="VDES01000001">
    <property type="protein sequence ID" value="MBA1372800.1"/>
    <property type="molecule type" value="Genomic_DNA"/>
</dbReference>
<dbReference type="PANTHER" id="PTHR11012:SF30">
    <property type="entry name" value="PROTEIN KINASE-LIKE DOMAIN-CONTAINING"/>
    <property type="match status" value="1"/>
</dbReference>
<keyword evidence="3" id="KW-1185">Reference proteome</keyword>
<dbReference type="InterPro" id="IPR002575">
    <property type="entry name" value="Aminoglycoside_PTrfase"/>
</dbReference>
<name>A0A7V8U6S8_9SPHN</name>
<dbReference type="AlphaFoldDB" id="A0A7V8U6S8"/>
<dbReference type="PANTHER" id="PTHR11012">
    <property type="entry name" value="PROTEIN KINASE-LIKE DOMAIN-CONTAINING"/>
    <property type="match status" value="1"/>
</dbReference>